<accession>A0ABU8LWJ7</accession>
<dbReference type="RefSeq" id="WP_337339064.1">
    <property type="nucleotide sequence ID" value="NZ_JBBDGL010000007.1"/>
</dbReference>
<keyword evidence="3" id="KW-1185">Reference proteome</keyword>
<gene>
    <name evidence="2" type="ORF">WDU96_13565</name>
</gene>
<dbReference type="EMBL" id="JBBDGL010000007">
    <property type="protein sequence ID" value="MEJ1156630.1"/>
    <property type="molecule type" value="Genomic_DNA"/>
</dbReference>
<proteinExistence type="predicted"/>
<organism evidence="2 3">
    <name type="scientific">Microbacterium marmarense</name>
    <dbReference type="NCBI Taxonomy" id="3122051"/>
    <lineage>
        <taxon>Bacteria</taxon>
        <taxon>Bacillati</taxon>
        <taxon>Actinomycetota</taxon>
        <taxon>Actinomycetes</taxon>
        <taxon>Micrococcales</taxon>
        <taxon>Microbacteriaceae</taxon>
        <taxon>Microbacterium</taxon>
    </lineage>
</organism>
<feature type="region of interest" description="Disordered" evidence="1">
    <location>
        <begin position="1"/>
        <end position="39"/>
    </location>
</feature>
<evidence type="ECO:0000313" key="2">
    <source>
        <dbReference type="EMBL" id="MEJ1156630.1"/>
    </source>
</evidence>
<reference evidence="2 3" key="1">
    <citation type="submission" date="2024-02" db="EMBL/GenBank/DDBJ databases">
        <authorList>
            <person name="Saticioglu I.B."/>
        </authorList>
    </citation>
    <scope>NUCLEOTIDE SEQUENCE [LARGE SCALE GENOMIC DNA]</scope>
    <source>
        <strain evidence="2 3">Mu-86</strain>
    </source>
</reference>
<comment type="caution">
    <text evidence="2">The sequence shown here is derived from an EMBL/GenBank/DDBJ whole genome shotgun (WGS) entry which is preliminary data.</text>
</comment>
<evidence type="ECO:0000313" key="3">
    <source>
        <dbReference type="Proteomes" id="UP001368654"/>
    </source>
</evidence>
<protein>
    <submittedName>
        <fullName evidence="2">Uncharacterized protein</fullName>
    </submittedName>
</protein>
<name>A0ABU8LWJ7_9MICO</name>
<feature type="non-terminal residue" evidence="2">
    <location>
        <position position="1"/>
    </location>
</feature>
<dbReference type="Proteomes" id="UP001368654">
    <property type="component" value="Unassembled WGS sequence"/>
</dbReference>
<sequence length="92" mass="10630">CLESEVVDPQRNSRRERLARPRQLLTPEIKDGRAAQRDPAIIVSSTTTREEMNPNYLGTHEKLRGQNPDVWAPRISRAFILCFRPLIAKKHL</sequence>
<evidence type="ECO:0000256" key="1">
    <source>
        <dbReference type="SAM" id="MobiDB-lite"/>
    </source>
</evidence>